<feature type="region of interest" description="Disordered" evidence="2">
    <location>
        <begin position="1055"/>
        <end position="1085"/>
    </location>
</feature>
<dbReference type="GO" id="GO:0000323">
    <property type="term" value="C:lytic vacuole"/>
    <property type="evidence" value="ECO:0007669"/>
    <property type="project" value="TreeGrafter"/>
</dbReference>
<protein>
    <recommendedName>
        <fullName evidence="5">C2 domain-containing protein</fullName>
    </recommendedName>
</protein>
<dbReference type="AlphaFoldDB" id="C1E2Y6"/>
<feature type="compositionally biased region" description="Low complexity" evidence="2">
    <location>
        <begin position="753"/>
        <end position="769"/>
    </location>
</feature>
<feature type="region of interest" description="Disordered" evidence="2">
    <location>
        <begin position="730"/>
        <end position="769"/>
    </location>
</feature>
<sequence>MLLRRSRRLLASPPGLPARAFLDSMRVRVRTSASAASAARLSDSANASASALARGAFMIAASEMVRGYQLSRGGASPTSASRVISTSSASACARSCSDPVAFATRRTVSMTLRMLLEKSSETNKPGMAPGVADERGNGAVAGVRAAETAAAVAGVAAGVSGTRTAAGAIPARICAGVTSGGSRICCIHSGRFHSPAVATSACAALVRSRSSSACLRKSSMFFMLAWRSGANAVVAGAGEEARRRDAGRDEGLLPGAGDDARLPSPLRRKFFCAVPRFRLPGAEFSRLGSPGRGGRICVSGGAGGMMSLFPSGVLGGAVGYRRGAERSGRTWKRGIEPLTLDGGVKKPSSPISEAAGARQRPSSSASRDWRNAARQATPRERAVSTGRGGGRMVDGDRSSGAGAGRTPPLGARGRSSSFPNLAQNAFVAALGVGDGAPRDAAAGAAPAGGSDVGEVAPARASAAWYLPPLGLRHLSEVRARNLVPPRGAEHSRGAGFRFTLATGGGAGEPEAVVYTSEVATDTLNPDWEPLDDADLERRVRRVVGAASSSSHECADLENTDDATADATDHRGVRTTDLKLTVWHVENPARGGTERRVFTTRLALDDLTRMHPNATASSTRLSVFGPFDGSADAEGVGLTPLGGASVSSPPLAFPPNTPMVRLLPRRTRWGLGGGLGGYDAGYGGGGGVAGWHHSWHVPGGRSWRALRDDAHLADAADAAVAEDAVDALDASRASAEGGGVEGGSRAAGGGGGKESTSGSPLSRAGAGSGAAVGRIERADARALRASIDAIVHAAAGVARATLRRDALRDAVGERLGSAEKFGAFRGTRTPSRPSLAALRGMLVDAKLDVAALRRDVEAHGEDARRRTAVNAKRRESLVAGYERLARARVALGENAAALAGARGRGRLHQQQRALVARRWRLVADLARVFPIAPVRSGGDDDGGGGGGGGGGVGVGGGTGGKQKRSWMVAGVPLDLGQSGKPNGAGSLSAAIGHGLLPGSTVSQSEQERRASALGYVTQAVLQLAAVLDVPLRYPVAPGASRSYICDLQQTWASSHASRGDRLGGGSGVTDRYGPGSPNAGEGSSSSAYTERAVMWRRYEFPLFADGASGSAESTKFTYAVFLLNKDLEQLLNAHGLLAVGPRQTLPNLRRLLHGRTNRCEVVSAAAAGGGGGEVDESVASRVASGEENGGGGYEATVALTR</sequence>
<dbReference type="GO" id="GO:0000149">
    <property type="term" value="F:SNARE binding"/>
    <property type="evidence" value="ECO:0007669"/>
    <property type="project" value="TreeGrafter"/>
</dbReference>
<evidence type="ECO:0000313" key="3">
    <source>
        <dbReference type="EMBL" id="ACO61998.1"/>
    </source>
</evidence>
<evidence type="ECO:0000256" key="1">
    <source>
        <dbReference type="ARBA" id="ARBA00023054"/>
    </source>
</evidence>
<proteinExistence type="predicted"/>
<name>C1E2Y6_MICCC</name>
<feature type="compositionally biased region" description="Basic and acidic residues" evidence="2">
    <location>
        <begin position="367"/>
        <end position="382"/>
    </location>
</feature>
<feature type="compositionally biased region" description="Gly residues" evidence="2">
    <location>
        <begin position="942"/>
        <end position="959"/>
    </location>
</feature>
<dbReference type="PANTHER" id="PTHR15157:SF5">
    <property type="entry name" value="UV RADIATION RESISTANCE-ASSOCIATED GENE PROTEIN"/>
    <property type="match status" value="1"/>
</dbReference>
<dbReference type="GO" id="GO:0005768">
    <property type="term" value="C:endosome"/>
    <property type="evidence" value="ECO:0007669"/>
    <property type="project" value="TreeGrafter"/>
</dbReference>
<dbReference type="InParanoid" id="C1E2Y6"/>
<dbReference type="RefSeq" id="XP_002500740.1">
    <property type="nucleotide sequence ID" value="XM_002500694.1"/>
</dbReference>
<dbReference type="eggNOG" id="KOG2896">
    <property type="taxonomic scope" value="Eukaryota"/>
</dbReference>
<accession>C1E2Y6</accession>
<organism evidence="3 4">
    <name type="scientific">Micromonas commoda (strain RCC299 / NOUM17 / CCMP2709)</name>
    <name type="common">Picoplanktonic green alga</name>
    <dbReference type="NCBI Taxonomy" id="296587"/>
    <lineage>
        <taxon>Eukaryota</taxon>
        <taxon>Viridiplantae</taxon>
        <taxon>Chlorophyta</taxon>
        <taxon>Mamiellophyceae</taxon>
        <taxon>Mamiellales</taxon>
        <taxon>Mamiellaceae</taxon>
        <taxon>Micromonas</taxon>
    </lineage>
</organism>
<keyword evidence="4" id="KW-1185">Reference proteome</keyword>
<feature type="compositionally biased region" description="Gly residues" evidence="2">
    <location>
        <begin position="735"/>
        <end position="752"/>
    </location>
</feature>
<dbReference type="Proteomes" id="UP000002009">
    <property type="component" value="Chromosome 3"/>
</dbReference>
<dbReference type="PANTHER" id="PTHR15157">
    <property type="entry name" value="UV RADIATION RESISTANCE-ASSOCIATED GENE PROTEIN"/>
    <property type="match status" value="1"/>
</dbReference>
<dbReference type="EMBL" id="CP001324">
    <property type="protein sequence ID" value="ACO61998.1"/>
    <property type="molecule type" value="Genomic_DNA"/>
</dbReference>
<evidence type="ECO:0000256" key="2">
    <source>
        <dbReference type="SAM" id="MobiDB-lite"/>
    </source>
</evidence>
<evidence type="ECO:0000313" key="4">
    <source>
        <dbReference type="Proteomes" id="UP000002009"/>
    </source>
</evidence>
<dbReference type="STRING" id="296587.C1E2Y6"/>
<keyword evidence="1" id="KW-0175">Coiled coil</keyword>
<evidence type="ECO:0008006" key="5">
    <source>
        <dbReference type="Google" id="ProtNLM"/>
    </source>
</evidence>
<reference evidence="3 4" key="1">
    <citation type="journal article" date="2009" name="Science">
        <title>Green evolution and dynamic adaptations revealed by genomes of the marine picoeukaryotes Micromonas.</title>
        <authorList>
            <person name="Worden A.Z."/>
            <person name="Lee J.H."/>
            <person name="Mock T."/>
            <person name="Rouze P."/>
            <person name="Simmons M.P."/>
            <person name="Aerts A.L."/>
            <person name="Allen A.E."/>
            <person name="Cuvelier M.L."/>
            <person name="Derelle E."/>
            <person name="Everett M.V."/>
            <person name="Foulon E."/>
            <person name="Grimwood J."/>
            <person name="Gundlach H."/>
            <person name="Henrissat B."/>
            <person name="Napoli C."/>
            <person name="McDonald S.M."/>
            <person name="Parker M.S."/>
            <person name="Rombauts S."/>
            <person name="Salamov A."/>
            <person name="Von Dassow P."/>
            <person name="Badger J.H."/>
            <person name="Coutinho P.M."/>
            <person name="Demir E."/>
            <person name="Dubchak I."/>
            <person name="Gentemann C."/>
            <person name="Eikrem W."/>
            <person name="Gready J.E."/>
            <person name="John U."/>
            <person name="Lanier W."/>
            <person name="Lindquist E.A."/>
            <person name="Lucas S."/>
            <person name="Mayer K.F."/>
            <person name="Moreau H."/>
            <person name="Not F."/>
            <person name="Otillar R."/>
            <person name="Panaud O."/>
            <person name="Pangilinan J."/>
            <person name="Paulsen I."/>
            <person name="Piegu B."/>
            <person name="Poliakov A."/>
            <person name="Robbens S."/>
            <person name="Schmutz J."/>
            <person name="Toulza E."/>
            <person name="Wyss T."/>
            <person name="Zelensky A."/>
            <person name="Zhou K."/>
            <person name="Armbrust E.V."/>
            <person name="Bhattacharya D."/>
            <person name="Goodenough U.W."/>
            <person name="Van de Peer Y."/>
            <person name="Grigoriev I.V."/>
        </authorList>
    </citation>
    <scope>NUCLEOTIDE SEQUENCE [LARGE SCALE GENOMIC DNA]</scope>
    <source>
        <strain evidence="4">RCC299 / NOUM17</strain>
    </source>
</reference>
<feature type="region of interest" description="Disordered" evidence="2">
    <location>
        <begin position="935"/>
        <end position="960"/>
    </location>
</feature>
<feature type="region of interest" description="Disordered" evidence="2">
    <location>
        <begin position="1181"/>
        <end position="1200"/>
    </location>
</feature>
<dbReference type="GO" id="GO:0035493">
    <property type="term" value="P:SNARE complex assembly"/>
    <property type="evidence" value="ECO:0007669"/>
    <property type="project" value="TreeGrafter"/>
</dbReference>
<gene>
    <name evidence="3" type="ORF">MICPUN_99767</name>
</gene>
<feature type="region of interest" description="Disordered" evidence="2">
    <location>
        <begin position="325"/>
        <end position="417"/>
    </location>
</feature>
<dbReference type="KEGG" id="mis:MICPUN_99767"/>
<dbReference type="GeneID" id="8241930"/>
<dbReference type="OrthoDB" id="72772at2759"/>